<evidence type="ECO:0008006" key="3">
    <source>
        <dbReference type="Google" id="ProtNLM"/>
    </source>
</evidence>
<organism evidence="1 2">
    <name type="scientific">Halocalculus aciditolerans</name>
    <dbReference type="NCBI Taxonomy" id="1383812"/>
    <lineage>
        <taxon>Archaea</taxon>
        <taxon>Methanobacteriati</taxon>
        <taxon>Methanobacteriota</taxon>
        <taxon>Stenosarchaea group</taxon>
        <taxon>Halobacteria</taxon>
        <taxon>Halobacteriales</taxon>
        <taxon>Halobacteriaceae</taxon>
        <taxon>Halocalculus</taxon>
    </lineage>
</organism>
<reference evidence="1" key="2">
    <citation type="submission" date="2020-09" db="EMBL/GenBank/DDBJ databases">
        <authorList>
            <person name="Sun Q."/>
            <person name="Ohkuma M."/>
        </authorList>
    </citation>
    <scope>NUCLEOTIDE SEQUENCE</scope>
    <source>
        <strain evidence="1">JCM 19596</strain>
    </source>
</reference>
<sequence length="579" mass="65024">MVDARMSLTFSVRNNPGRYALLLGSGVSTEAGIPTGWTVVSKLAQRAAATEGTPIDDDTDPTDWYEETYDEPATYENLIEGLARTQTERRSLLEDFFEPTEEEAERGEKTPTEAHESIAWLVEKGYIDVILTTNFDQLLEQALRDRGVNPVVISGEESAQGAEPLQHQDAVVVKVNGDYKQTNVKNLSSELESYSEPIRQIIDRVFQEYGLIVCGWSGEYDTRLRQSLQECETHRYSTYWTYYSNLGDIAGELVAHRDAFTIHHDGAISLFTDLQGRVQALADAEEGEPLSTPIARERAKRYLPRDEHRIDLADLIRETAVRTGKNVQNEERFPLSTEQLDDDFSFTDRYQEYGNLTQTIVAVVMTCAYWGGETVNSGKDPISDSLSTLTPSQSPTSQFNGKLNDLRRYPATLVLYGAGLAGVAGDNWDLVSTLLTNPVEISNVRSAQPSEELPAKALHPQWLTGEWGRGFDREGAEQSLRSSMKQTLEDPGMEFFVSESQYERAFENFEVLFDVLWYAESGGEHVVSLGTTYWGETLNRMEEAVEEQQENWAPIRAGVSDLTSDEVMAILDELRDLNH</sequence>
<keyword evidence="2" id="KW-1185">Reference proteome</keyword>
<evidence type="ECO:0000313" key="1">
    <source>
        <dbReference type="EMBL" id="GGL67260.1"/>
    </source>
</evidence>
<dbReference type="SUPFAM" id="SSF52467">
    <property type="entry name" value="DHS-like NAD/FAD-binding domain"/>
    <property type="match status" value="1"/>
</dbReference>
<dbReference type="Proteomes" id="UP000607197">
    <property type="component" value="Unassembled WGS sequence"/>
</dbReference>
<dbReference type="EMBL" id="BMPG01000003">
    <property type="protein sequence ID" value="GGL67260.1"/>
    <property type="molecule type" value="Genomic_DNA"/>
</dbReference>
<protein>
    <recommendedName>
        <fullName evidence="3">SIR2-like domain-containing protein</fullName>
    </recommendedName>
</protein>
<dbReference type="RefSeq" id="WP_229774124.1">
    <property type="nucleotide sequence ID" value="NZ_BMPG01000003.1"/>
</dbReference>
<gene>
    <name evidence="1" type="ORF">GCM10009039_26620</name>
</gene>
<proteinExistence type="predicted"/>
<evidence type="ECO:0000313" key="2">
    <source>
        <dbReference type="Proteomes" id="UP000607197"/>
    </source>
</evidence>
<reference evidence="1" key="1">
    <citation type="journal article" date="2014" name="Int. J. Syst. Evol. Microbiol.">
        <title>Complete genome sequence of Corynebacterium casei LMG S-19264T (=DSM 44701T), isolated from a smear-ripened cheese.</title>
        <authorList>
            <consortium name="US DOE Joint Genome Institute (JGI-PGF)"/>
            <person name="Walter F."/>
            <person name="Albersmeier A."/>
            <person name="Kalinowski J."/>
            <person name="Ruckert C."/>
        </authorList>
    </citation>
    <scope>NUCLEOTIDE SEQUENCE</scope>
    <source>
        <strain evidence="1">JCM 19596</strain>
    </source>
</reference>
<dbReference type="Gene3D" id="3.40.50.1220">
    <property type="entry name" value="TPP-binding domain"/>
    <property type="match status" value="1"/>
</dbReference>
<accession>A0A830F9B9</accession>
<dbReference type="InterPro" id="IPR029035">
    <property type="entry name" value="DHS-like_NAD/FAD-binding_dom"/>
</dbReference>
<dbReference type="AlphaFoldDB" id="A0A830F9B9"/>
<dbReference type="Pfam" id="PF13289">
    <property type="entry name" value="SIR2_2"/>
    <property type="match status" value="1"/>
</dbReference>
<comment type="caution">
    <text evidence="1">The sequence shown here is derived from an EMBL/GenBank/DDBJ whole genome shotgun (WGS) entry which is preliminary data.</text>
</comment>
<name>A0A830F9B9_9EURY</name>